<accession>A0A016WVS3</accession>
<sequence length="110" mass="12436">MNQTQSAMDVITIVEKRSNCIAWIAYHCGYRAVYTRYARLSACVYMMKAMNDKECLYFGATRPSRPSKLFKCDGSRVEPCTNSGRDVVVGVCCRDATSRSDVVPCLYFFS</sequence>
<evidence type="ECO:0000313" key="2">
    <source>
        <dbReference type="Proteomes" id="UP000024635"/>
    </source>
</evidence>
<gene>
    <name evidence="1" type="primary">Acey_s0503.g2636</name>
    <name evidence="1" type="ORF">Y032_0503g2636</name>
</gene>
<dbReference type="EMBL" id="JARK01000103">
    <property type="protein sequence ID" value="EYC43098.1"/>
    <property type="molecule type" value="Genomic_DNA"/>
</dbReference>
<dbReference type="AlphaFoldDB" id="A0A016WVS3"/>
<reference evidence="2" key="1">
    <citation type="journal article" date="2015" name="Nat. Genet.">
        <title>The genome and transcriptome of the zoonotic hookworm Ancylostoma ceylanicum identify infection-specific gene families.</title>
        <authorList>
            <person name="Schwarz E.M."/>
            <person name="Hu Y."/>
            <person name="Antoshechkin I."/>
            <person name="Miller M.M."/>
            <person name="Sternberg P.W."/>
            <person name="Aroian R.V."/>
        </authorList>
    </citation>
    <scope>NUCLEOTIDE SEQUENCE</scope>
    <source>
        <strain evidence="2">HY135</strain>
    </source>
</reference>
<evidence type="ECO:0000313" key="1">
    <source>
        <dbReference type="EMBL" id="EYC43098.1"/>
    </source>
</evidence>
<name>A0A016WVS3_9BILA</name>
<proteinExistence type="predicted"/>
<organism evidence="1 2">
    <name type="scientific">Ancylostoma ceylanicum</name>
    <dbReference type="NCBI Taxonomy" id="53326"/>
    <lineage>
        <taxon>Eukaryota</taxon>
        <taxon>Metazoa</taxon>
        <taxon>Ecdysozoa</taxon>
        <taxon>Nematoda</taxon>
        <taxon>Chromadorea</taxon>
        <taxon>Rhabditida</taxon>
        <taxon>Rhabditina</taxon>
        <taxon>Rhabditomorpha</taxon>
        <taxon>Strongyloidea</taxon>
        <taxon>Ancylostomatidae</taxon>
        <taxon>Ancylostomatinae</taxon>
        <taxon>Ancylostoma</taxon>
    </lineage>
</organism>
<dbReference type="Proteomes" id="UP000024635">
    <property type="component" value="Unassembled WGS sequence"/>
</dbReference>
<protein>
    <submittedName>
        <fullName evidence="1">Uncharacterized protein</fullName>
    </submittedName>
</protein>
<keyword evidence="2" id="KW-1185">Reference proteome</keyword>
<comment type="caution">
    <text evidence="1">The sequence shown here is derived from an EMBL/GenBank/DDBJ whole genome shotgun (WGS) entry which is preliminary data.</text>
</comment>